<dbReference type="EMBL" id="JAEKNR010000216">
    <property type="protein sequence ID" value="MBJ7600638.1"/>
    <property type="molecule type" value="Genomic_DNA"/>
</dbReference>
<gene>
    <name evidence="2" type="ORF">JF922_21540</name>
</gene>
<accession>A0A934KDT0</accession>
<reference evidence="2" key="1">
    <citation type="submission" date="2020-10" db="EMBL/GenBank/DDBJ databases">
        <title>Ca. Dormibacterota MAGs.</title>
        <authorList>
            <person name="Montgomery K."/>
        </authorList>
    </citation>
    <scope>NUCLEOTIDE SEQUENCE [LARGE SCALE GENOMIC DNA]</scope>
    <source>
        <strain evidence="2">SC8812_S17_10</strain>
    </source>
</reference>
<sequence>MRASVAAEMSGVGSVTVVGDGFAGYARSLADRLGVPELPLAVLASVIMTEQDEELRRQVREELTRQVVAGLLAVPAPPGRAAADADPARIVYEGDLDEVHDEFERRLWTDGLPIVPPTVERVEAFLSETPRSPGEVLGILQPDNREATIWNVAVNGVMAGCRPRYMPVLVAAVEAMCDPEFHLEYAGGTPGWEPLVIVGGPAADRLGFNHGAGLMRVGRRANSSVGRFMRLYLRNVAGLRIPPGETDKATIGTGLNVAIAEDEEAAHALGWPTYAEERGARPGEEVVTVISVQGASSAVYSGGTAALDHARTLAEAIGQGVWAHKAWTGLWFGQYHPLLVISPSVAAVLARDGWRKDDLRRHFADNVLVTAESLERYAWQTGTTEFKLEQLVEEGRIDSRYALSNDPERLVPAFSHPERIGIVVAGDPSVNQARGYVQNHRQGPPVTKPISSR</sequence>
<comment type="caution">
    <text evidence="2">The sequence shown here is derived from an EMBL/GenBank/DDBJ whole genome shotgun (WGS) entry which is preliminary data.</text>
</comment>
<dbReference type="InterPro" id="IPR057767">
    <property type="entry name" value="UGSC-like_dom"/>
</dbReference>
<feature type="domain" description="UGSC-like" evidence="1">
    <location>
        <begin position="2"/>
        <end position="71"/>
    </location>
</feature>
<evidence type="ECO:0000313" key="3">
    <source>
        <dbReference type="Proteomes" id="UP000612893"/>
    </source>
</evidence>
<dbReference type="AlphaFoldDB" id="A0A934KDT0"/>
<keyword evidence="3" id="KW-1185">Reference proteome</keyword>
<evidence type="ECO:0000259" key="1">
    <source>
        <dbReference type="Pfam" id="PF24696"/>
    </source>
</evidence>
<evidence type="ECO:0000313" key="2">
    <source>
        <dbReference type="EMBL" id="MBJ7600638.1"/>
    </source>
</evidence>
<dbReference type="Pfam" id="PF24696">
    <property type="entry name" value="UGSC"/>
    <property type="match status" value="1"/>
</dbReference>
<dbReference type="Proteomes" id="UP000612893">
    <property type="component" value="Unassembled WGS sequence"/>
</dbReference>
<dbReference type="RefSeq" id="WP_338204556.1">
    <property type="nucleotide sequence ID" value="NZ_JAEKNR010000216.1"/>
</dbReference>
<protein>
    <recommendedName>
        <fullName evidence="1">UGSC-like domain-containing protein</fullName>
    </recommendedName>
</protein>
<organism evidence="2 3">
    <name type="scientific">Candidatus Nephthysia bennettiae</name>
    <dbReference type="NCBI Taxonomy" id="3127016"/>
    <lineage>
        <taxon>Bacteria</taxon>
        <taxon>Bacillati</taxon>
        <taxon>Candidatus Dormiibacterota</taxon>
        <taxon>Candidatus Dormibacteria</taxon>
        <taxon>Candidatus Dormibacterales</taxon>
        <taxon>Candidatus Dormibacteraceae</taxon>
        <taxon>Candidatus Nephthysia</taxon>
    </lineage>
</organism>
<name>A0A934KDT0_9BACT</name>
<proteinExistence type="predicted"/>